<comment type="caution">
    <text evidence="5">The sequence shown here is derived from an EMBL/GenBank/DDBJ whole genome shotgun (WGS) entry which is preliminary data.</text>
</comment>
<reference evidence="5 6" key="1">
    <citation type="submission" date="2018-03" db="EMBL/GenBank/DDBJ databases">
        <title>Mesoflavibacter sp. HG37 and Mesoflavibacter sp. HG96 sp.nov., two marine bacteria isolated from seawater of Western Pacific Ocean.</title>
        <authorList>
            <person name="Cheng H."/>
            <person name="Wu Y.-H."/>
            <person name="Guo L.-L."/>
            <person name="Xu X.-W."/>
        </authorList>
    </citation>
    <scope>NUCLEOTIDE SEQUENCE [LARGE SCALE GENOMIC DNA]</scope>
    <source>
        <strain evidence="5 6">KCTC 42117</strain>
    </source>
</reference>
<dbReference type="RefSeq" id="WP_106680305.1">
    <property type="nucleotide sequence ID" value="NZ_JACHWV010000002.1"/>
</dbReference>
<proteinExistence type="predicted"/>
<dbReference type="GO" id="GO:0004553">
    <property type="term" value="F:hydrolase activity, hydrolyzing O-glycosyl compounds"/>
    <property type="evidence" value="ECO:0007669"/>
    <property type="project" value="UniProtKB-ARBA"/>
</dbReference>
<gene>
    <name evidence="5" type="ORF">C7H61_12700</name>
</gene>
<dbReference type="PROSITE" id="PS51257">
    <property type="entry name" value="PROKAR_LIPOPROTEIN"/>
    <property type="match status" value="1"/>
</dbReference>
<dbReference type="EMBL" id="PXOT01000027">
    <property type="protein sequence ID" value="PSG86963.1"/>
    <property type="molecule type" value="Genomic_DNA"/>
</dbReference>
<organism evidence="5 6">
    <name type="scientific">Mesoflavibacter zeaxanthinifaciens subsp. sabulilitoris</name>
    <dbReference type="NCBI Taxonomy" id="1520893"/>
    <lineage>
        <taxon>Bacteria</taxon>
        <taxon>Pseudomonadati</taxon>
        <taxon>Bacteroidota</taxon>
        <taxon>Flavobacteriia</taxon>
        <taxon>Flavobacteriales</taxon>
        <taxon>Flavobacteriaceae</taxon>
        <taxon>Mesoflavibacter</taxon>
    </lineage>
</organism>
<dbReference type="OrthoDB" id="950827at2"/>
<feature type="chain" id="PRO_5015643848" description="LamG-like jellyroll fold domain-containing protein" evidence="3">
    <location>
        <begin position="21"/>
        <end position="355"/>
    </location>
</feature>
<evidence type="ECO:0000259" key="4">
    <source>
        <dbReference type="SMART" id="SM00560"/>
    </source>
</evidence>
<dbReference type="Proteomes" id="UP000238430">
    <property type="component" value="Unassembled WGS sequence"/>
</dbReference>
<dbReference type="SMART" id="SM00560">
    <property type="entry name" value="LamGL"/>
    <property type="match status" value="1"/>
</dbReference>
<keyword evidence="1 3" id="KW-0732">Signal</keyword>
<protein>
    <recommendedName>
        <fullName evidence="4">LamG-like jellyroll fold domain-containing protein</fullName>
    </recommendedName>
</protein>
<dbReference type="Gene3D" id="2.60.40.10">
    <property type="entry name" value="Immunoglobulins"/>
    <property type="match status" value="1"/>
</dbReference>
<dbReference type="Gene3D" id="2.60.120.200">
    <property type="match status" value="1"/>
</dbReference>
<dbReference type="GO" id="GO:0005975">
    <property type="term" value="P:carbohydrate metabolic process"/>
    <property type="evidence" value="ECO:0007669"/>
    <property type="project" value="UniProtKB-ARBA"/>
</dbReference>
<evidence type="ECO:0000313" key="6">
    <source>
        <dbReference type="Proteomes" id="UP000238430"/>
    </source>
</evidence>
<sequence length="355" mass="39085">MKKLSTYILAFLTLALTASCYEGIDPITEVDPGPDTEIPTAEIISPNGNVIIPFTDNEANLSIEITAQDDIEISNVTIMIDGSMFKSISSFLDYRIFNEIFLFENMQLGSHTIELIVTDTVGNSATDSITFILDNTYTPILNSETFYMPFFEGLYTELISETDPTIIGSPEIISEGYSGQAYKGTTDAYLTFPTQGLFEDDNGFTNQFSTTFWYKVSGEPTRSGILVVGDDATDRNQGFRIFREGNATEQRIKANIGVGTGDSWNDGGVINVATGEWVHVAVTVSESECKMYFNGVLVNTNTLSSTIDWTNCDYLTIGAGGPTFSYWNHLSDSSPMDELRLYNVALTQAEIQAML</sequence>
<evidence type="ECO:0000256" key="3">
    <source>
        <dbReference type="SAM" id="SignalP"/>
    </source>
</evidence>
<dbReference type="Pfam" id="PF13385">
    <property type="entry name" value="Laminin_G_3"/>
    <property type="match status" value="1"/>
</dbReference>
<keyword evidence="2" id="KW-1015">Disulfide bond</keyword>
<evidence type="ECO:0000256" key="2">
    <source>
        <dbReference type="ARBA" id="ARBA00023157"/>
    </source>
</evidence>
<evidence type="ECO:0000313" key="5">
    <source>
        <dbReference type="EMBL" id="PSG86963.1"/>
    </source>
</evidence>
<keyword evidence="6" id="KW-1185">Reference proteome</keyword>
<evidence type="ECO:0000256" key="1">
    <source>
        <dbReference type="ARBA" id="ARBA00022729"/>
    </source>
</evidence>
<name>A0A2T1N5W7_9FLAO</name>
<dbReference type="SUPFAM" id="SSF49899">
    <property type="entry name" value="Concanavalin A-like lectins/glucanases"/>
    <property type="match status" value="1"/>
</dbReference>
<accession>A0A2T1N5W7</accession>
<feature type="signal peptide" evidence="3">
    <location>
        <begin position="1"/>
        <end position="20"/>
    </location>
</feature>
<dbReference type="InterPro" id="IPR013320">
    <property type="entry name" value="ConA-like_dom_sf"/>
</dbReference>
<dbReference type="InterPro" id="IPR006558">
    <property type="entry name" value="LamG-like"/>
</dbReference>
<feature type="domain" description="LamG-like jellyroll fold" evidence="4">
    <location>
        <begin position="206"/>
        <end position="349"/>
    </location>
</feature>
<dbReference type="AlphaFoldDB" id="A0A2T1N5W7"/>
<dbReference type="InterPro" id="IPR013783">
    <property type="entry name" value="Ig-like_fold"/>
</dbReference>